<dbReference type="Gene3D" id="3.10.20.30">
    <property type="match status" value="1"/>
</dbReference>
<dbReference type="InterPro" id="IPR010035">
    <property type="entry name" value="Thi_S"/>
</dbReference>
<dbReference type="InterPro" id="IPR003749">
    <property type="entry name" value="ThiS/MoaD-like"/>
</dbReference>
<dbReference type="SUPFAM" id="SSF54285">
    <property type="entry name" value="MoaD/ThiS"/>
    <property type="match status" value="1"/>
</dbReference>
<proteinExistence type="predicted"/>
<dbReference type="EMBL" id="SOHN01000016">
    <property type="protein sequence ID" value="TFD86325.1"/>
    <property type="molecule type" value="Genomic_DNA"/>
</dbReference>
<dbReference type="InterPro" id="IPR012675">
    <property type="entry name" value="Beta-grasp_dom_sf"/>
</dbReference>
<protein>
    <submittedName>
        <fullName evidence="1">Sulfur carrier protein ThiS</fullName>
    </submittedName>
</protein>
<name>A0A4R9BKK0_9MICO</name>
<dbReference type="InterPro" id="IPR016155">
    <property type="entry name" value="Mopterin_synth/thiamin_S_b"/>
</dbReference>
<reference evidence="1 2" key="1">
    <citation type="submission" date="2019-03" db="EMBL/GenBank/DDBJ databases">
        <title>Genomics of glacier-inhabiting Cryobacterium strains.</title>
        <authorList>
            <person name="Liu Q."/>
            <person name="Xin Y.-H."/>
        </authorList>
    </citation>
    <scope>NUCLEOTIDE SEQUENCE [LARGE SCALE GENOMIC DNA]</scope>
    <source>
        <strain evidence="1 2">Sr54</strain>
    </source>
</reference>
<evidence type="ECO:0000313" key="2">
    <source>
        <dbReference type="Proteomes" id="UP000297626"/>
    </source>
</evidence>
<dbReference type="PANTHER" id="PTHR34472">
    <property type="entry name" value="SULFUR CARRIER PROTEIN THIS"/>
    <property type="match status" value="1"/>
</dbReference>
<comment type="caution">
    <text evidence="1">The sequence shown here is derived from an EMBL/GenBank/DDBJ whole genome shotgun (WGS) entry which is preliminary data.</text>
</comment>
<sequence>MVTVIIAVNGQKRTVSGGTVTDLVAEITGRRIETGGQAVDGSRLGVAVARNAAVVPRSLWWTTELTAGDEIEIVTAVQGG</sequence>
<dbReference type="AlphaFoldDB" id="A0A4R9BKK0"/>
<dbReference type="NCBIfam" id="TIGR01683">
    <property type="entry name" value="thiS"/>
    <property type="match status" value="1"/>
</dbReference>
<accession>A0A4R9BKK0</accession>
<gene>
    <name evidence="1" type="primary">thiS</name>
    <name evidence="1" type="ORF">E3T51_12415</name>
</gene>
<dbReference type="Pfam" id="PF02597">
    <property type="entry name" value="ThiS"/>
    <property type="match status" value="1"/>
</dbReference>
<keyword evidence="2" id="KW-1185">Reference proteome</keyword>
<evidence type="ECO:0000313" key="1">
    <source>
        <dbReference type="EMBL" id="TFD86325.1"/>
    </source>
</evidence>
<dbReference type="PANTHER" id="PTHR34472:SF1">
    <property type="entry name" value="SULFUR CARRIER PROTEIN THIS"/>
    <property type="match status" value="1"/>
</dbReference>
<organism evidence="1 2">
    <name type="scientific">Cryobacterium serini</name>
    <dbReference type="NCBI Taxonomy" id="1259201"/>
    <lineage>
        <taxon>Bacteria</taxon>
        <taxon>Bacillati</taxon>
        <taxon>Actinomycetota</taxon>
        <taxon>Actinomycetes</taxon>
        <taxon>Micrococcales</taxon>
        <taxon>Microbacteriaceae</taxon>
        <taxon>Cryobacterium</taxon>
    </lineage>
</organism>
<dbReference type="Proteomes" id="UP000297626">
    <property type="component" value="Unassembled WGS sequence"/>
</dbReference>